<feature type="transmembrane region" description="Helical" evidence="17">
    <location>
        <begin position="222"/>
        <end position="244"/>
    </location>
</feature>
<keyword evidence="7 17" id="KW-0378">Hydrolase</keyword>
<evidence type="ECO:0000256" key="2">
    <source>
        <dbReference type="ARBA" id="ARBA00010621"/>
    </source>
</evidence>
<keyword evidence="12 17" id="KW-0046">Antibiotic resistance</keyword>
<organism evidence="18 19">
    <name type="scientific">Congzhengia minquanensis</name>
    <dbReference type="NCBI Taxonomy" id="2763657"/>
    <lineage>
        <taxon>Bacteria</taxon>
        <taxon>Bacillati</taxon>
        <taxon>Bacillota</taxon>
        <taxon>Clostridia</taxon>
        <taxon>Eubacteriales</taxon>
        <taxon>Oscillospiraceae</taxon>
        <taxon>Congzhengia</taxon>
    </lineage>
</organism>
<evidence type="ECO:0000256" key="5">
    <source>
        <dbReference type="ARBA" id="ARBA00022475"/>
    </source>
</evidence>
<name>A0A926DMQ6_9FIRM</name>
<comment type="caution">
    <text evidence="18">The sequence shown here is derived from an EMBL/GenBank/DDBJ whole genome shotgun (WGS) entry which is preliminary data.</text>
</comment>
<keyword evidence="5 17" id="KW-1003">Cell membrane</keyword>
<comment type="catalytic activity">
    <reaction evidence="16 17">
        <text>di-trans,octa-cis-undecaprenyl diphosphate + H2O = di-trans,octa-cis-undecaprenyl phosphate + phosphate + H(+)</text>
        <dbReference type="Rhea" id="RHEA:28094"/>
        <dbReference type="ChEBI" id="CHEBI:15377"/>
        <dbReference type="ChEBI" id="CHEBI:15378"/>
        <dbReference type="ChEBI" id="CHEBI:43474"/>
        <dbReference type="ChEBI" id="CHEBI:58405"/>
        <dbReference type="ChEBI" id="CHEBI:60392"/>
        <dbReference type="EC" id="3.6.1.27"/>
    </reaction>
</comment>
<feature type="transmembrane region" description="Helical" evidence="17">
    <location>
        <begin position="256"/>
        <end position="275"/>
    </location>
</feature>
<evidence type="ECO:0000256" key="12">
    <source>
        <dbReference type="ARBA" id="ARBA00023251"/>
    </source>
</evidence>
<evidence type="ECO:0000256" key="11">
    <source>
        <dbReference type="ARBA" id="ARBA00023136"/>
    </source>
</evidence>
<feature type="transmembrane region" description="Helical" evidence="17">
    <location>
        <begin position="174"/>
        <end position="202"/>
    </location>
</feature>
<dbReference type="HAMAP" id="MF_01006">
    <property type="entry name" value="Undec_diphosphatase"/>
    <property type="match status" value="1"/>
</dbReference>
<keyword evidence="10 17" id="KW-1133">Transmembrane helix</keyword>
<dbReference type="GO" id="GO:0008360">
    <property type="term" value="P:regulation of cell shape"/>
    <property type="evidence" value="ECO:0007669"/>
    <property type="project" value="UniProtKB-KW"/>
</dbReference>
<feature type="transmembrane region" description="Helical" evidence="17">
    <location>
        <begin position="86"/>
        <end position="104"/>
    </location>
</feature>
<comment type="subcellular location">
    <subcellularLocation>
        <location evidence="1 17">Cell membrane</location>
        <topology evidence="1 17">Multi-pass membrane protein</topology>
    </subcellularLocation>
</comment>
<sequence>MFFEILKSAVIGIIQGITEWLPVSSTGHMILAEKILNLNVSPDFWNMFKVVIQFASILAVIVIYFHKLNPFSPKKTPVEKKQTYSLWGKVIVAIIPAGVSGVFLDDLVDNVLSSSLVIAATLIIYGIAFIWVERQGKKPKTNTLEELTYKTAFFIGLFQVLSLVPGTSRSGSTILGAIIVGCSRFVGTEFSFFMAVPVMFGASGLKLVKFLAKGAVINTTEWAVMITGFVVTFFVSVWAIKFLIGYIKKHDFKPFGIYRIILGIIVIIAVATNFLPM</sequence>
<dbReference type="PANTHER" id="PTHR30622:SF3">
    <property type="entry name" value="UNDECAPRENYL-DIPHOSPHATASE"/>
    <property type="match status" value="1"/>
</dbReference>
<dbReference type="EMBL" id="JACRSU010000003">
    <property type="protein sequence ID" value="MBC8541156.1"/>
    <property type="molecule type" value="Genomic_DNA"/>
</dbReference>
<evidence type="ECO:0000256" key="1">
    <source>
        <dbReference type="ARBA" id="ARBA00004651"/>
    </source>
</evidence>
<evidence type="ECO:0000256" key="3">
    <source>
        <dbReference type="ARBA" id="ARBA00012374"/>
    </source>
</evidence>
<dbReference type="NCBIfam" id="NF001390">
    <property type="entry name" value="PRK00281.1-4"/>
    <property type="match status" value="1"/>
</dbReference>
<comment type="miscellaneous">
    <text evidence="17">Bacitracin is thought to be involved in the inhibition of peptidoglycan synthesis by sequestering undecaprenyl diphosphate, thereby reducing the pool of lipid carrier available.</text>
</comment>
<dbReference type="RefSeq" id="WP_249313062.1">
    <property type="nucleotide sequence ID" value="NZ_JACRSU010000003.1"/>
</dbReference>
<dbReference type="GO" id="GO:0050380">
    <property type="term" value="F:undecaprenyl-diphosphatase activity"/>
    <property type="evidence" value="ECO:0007669"/>
    <property type="project" value="UniProtKB-UniRule"/>
</dbReference>
<keyword evidence="13 17" id="KW-0961">Cell wall biogenesis/degradation</keyword>
<evidence type="ECO:0000256" key="7">
    <source>
        <dbReference type="ARBA" id="ARBA00022801"/>
    </source>
</evidence>
<dbReference type="Proteomes" id="UP000611762">
    <property type="component" value="Unassembled WGS sequence"/>
</dbReference>
<keyword evidence="11 17" id="KW-0472">Membrane</keyword>
<reference evidence="18" key="1">
    <citation type="submission" date="2020-08" db="EMBL/GenBank/DDBJ databases">
        <title>Genome public.</title>
        <authorList>
            <person name="Liu C."/>
            <person name="Sun Q."/>
        </authorList>
    </citation>
    <scope>NUCLEOTIDE SEQUENCE</scope>
    <source>
        <strain evidence="18">H8</strain>
    </source>
</reference>
<evidence type="ECO:0000256" key="17">
    <source>
        <dbReference type="HAMAP-Rule" id="MF_01006"/>
    </source>
</evidence>
<evidence type="ECO:0000256" key="6">
    <source>
        <dbReference type="ARBA" id="ARBA00022692"/>
    </source>
</evidence>
<keyword evidence="9 17" id="KW-0573">Peptidoglycan synthesis</keyword>
<dbReference type="GO" id="GO:0071555">
    <property type="term" value="P:cell wall organization"/>
    <property type="evidence" value="ECO:0007669"/>
    <property type="project" value="UniProtKB-KW"/>
</dbReference>
<evidence type="ECO:0000256" key="13">
    <source>
        <dbReference type="ARBA" id="ARBA00023316"/>
    </source>
</evidence>
<evidence type="ECO:0000313" key="19">
    <source>
        <dbReference type="Proteomes" id="UP000611762"/>
    </source>
</evidence>
<dbReference type="GO" id="GO:0046677">
    <property type="term" value="P:response to antibiotic"/>
    <property type="evidence" value="ECO:0007669"/>
    <property type="project" value="UniProtKB-UniRule"/>
</dbReference>
<dbReference type="NCBIfam" id="TIGR00753">
    <property type="entry name" value="undec_PP_bacA"/>
    <property type="match status" value="1"/>
</dbReference>
<proteinExistence type="inferred from homology"/>
<evidence type="ECO:0000256" key="14">
    <source>
        <dbReference type="ARBA" id="ARBA00032707"/>
    </source>
</evidence>
<evidence type="ECO:0000256" key="10">
    <source>
        <dbReference type="ARBA" id="ARBA00022989"/>
    </source>
</evidence>
<evidence type="ECO:0000256" key="15">
    <source>
        <dbReference type="ARBA" id="ARBA00032932"/>
    </source>
</evidence>
<dbReference type="Pfam" id="PF02673">
    <property type="entry name" value="BacA"/>
    <property type="match status" value="1"/>
</dbReference>
<dbReference type="InterPro" id="IPR003824">
    <property type="entry name" value="UppP"/>
</dbReference>
<keyword evidence="19" id="KW-1185">Reference proteome</keyword>
<dbReference type="NCBIfam" id="NF001391">
    <property type="entry name" value="PRK00281.1-5"/>
    <property type="match status" value="1"/>
</dbReference>
<feature type="transmembrane region" description="Helical" evidence="17">
    <location>
        <begin position="110"/>
        <end position="132"/>
    </location>
</feature>
<dbReference type="PANTHER" id="PTHR30622">
    <property type="entry name" value="UNDECAPRENYL-DIPHOSPHATASE"/>
    <property type="match status" value="1"/>
</dbReference>
<keyword evidence="6 17" id="KW-0812">Transmembrane</keyword>
<evidence type="ECO:0000256" key="4">
    <source>
        <dbReference type="ARBA" id="ARBA00021581"/>
    </source>
</evidence>
<dbReference type="EC" id="3.6.1.27" evidence="3 17"/>
<feature type="transmembrane region" description="Helical" evidence="17">
    <location>
        <begin position="44"/>
        <end position="65"/>
    </location>
</feature>
<accession>A0A926DMQ6</accession>
<evidence type="ECO:0000256" key="16">
    <source>
        <dbReference type="ARBA" id="ARBA00047594"/>
    </source>
</evidence>
<keyword evidence="8 17" id="KW-0133">Cell shape</keyword>
<gene>
    <name evidence="17" type="primary">uppP</name>
    <name evidence="18" type="ORF">H8698_09240</name>
</gene>
<evidence type="ECO:0000256" key="9">
    <source>
        <dbReference type="ARBA" id="ARBA00022984"/>
    </source>
</evidence>
<dbReference type="AlphaFoldDB" id="A0A926DMQ6"/>
<protein>
    <recommendedName>
        <fullName evidence="4 17">Undecaprenyl-diphosphatase</fullName>
        <ecNumber evidence="3 17">3.6.1.27</ecNumber>
    </recommendedName>
    <alternativeName>
        <fullName evidence="15 17">Bacitracin resistance protein</fullName>
    </alternativeName>
    <alternativeName>
        <fullName evidence="14 17">Undecaprenyl pyrophosphate phosphatase</fullName>
    </alternativeName>
</protein>
<dbReference type="GO" id="GO:0009252">
    <property type="term" value="P:peptidoglycan biosynthetic process"/>
    <property type="evidence" value="ECO:0007669"/>
    <property type="project" value="UniProtKB-KW"/>
</dbReference>
<evidence type="ECO:0000313" key="18">
    <source>
        <dbReference type="EMBL" id="MBC8541156.1"/>
    </source>
</evidence>
<comment type="similarity">
    <text evidence="2 17">Belongs to the UppP family.</text>
</comment>
<dbReference type="GO" id="GO:0005886">
    <property type="term" value="C:plasma membrane"/>
    <property type="evidence" value="ECO:0007669"/>
    <property type="project" value="UniProtKB-SubCell"/>
</dbReference>
<evidence type="ECO:0000256" key="8">
    <source>
        <dbReference type="ARBA" id="ARBA00022960"/>
    </source>
</evidence>
<comment type="function">
    <text evidence="17">Catalyzes the dephosphorylation of undecaprenyl diphosphate (UPP). Confers resistance to bacitracin.</text>
</comment>